<dbReference type="EMBL" id="ACPB03006023">
    <property type="status" value="NOT_ANNOTATED_CDS"/>
    <property type="molecule type" value="Genomic_DNA"/>
</dbReference>
<keyword evidence="6" id="KW-0653">Protein transport</keyword>
<dbReference type="InParanoid" id="T1HC70"/>
<keyword evidence="9" id="KW-1185">Reference proteome</keyword>
<comment type="similarity">
    <text evidence="2">Belongs to the CutC family.</text>
</comment>
<dbReference type="Pfam" id="PF08314">
    <property type="entry name" value="Sec39"/>
    <property type="match status" value="1"/>
</dbReference>
<dbReference type="GO" id="GO:0005783">
    <property type="term" value="C:endoplasmic reticulum"/>
    <property type="evidence" value="ECO:0007669"/>
    <property type="project" value="UniProtKB-SubCell"/>
</dbReference>
<accession>T1HC70</accession>
<organism evidence="8 9">
    <name type="scientific">Rhodnius prolixus</name>
    <name type="common">Triatomid bug</name>
    <dbReference type="NCBI Taxonomy" id="13249"/>
    <lineage>
        <taxon>Eukaryota</taxon>
        <taxon>Metazoa</taxon>
        <taxon>Ecdysozoa</taxon>
        <taxon>Arthropoda</taxon>
        <taxon>Hexapoda</taxon>
        <taxon>Insecta</taxon>
        <taxon>Pterygota</taxon>
        <taxon>Neoptera</taxon>
        <taxon>Paraneoptera</taxon>
        <taxon>Hemiptera</taxon>
        <taxon>Heteroptera</taxon>
        <taxon>Panheteroptera</taxon>
        <taxon>Cimicomorpha</taxon>
        <taxon>Reduviidae</taxon>
        <taxon>Triatominae</taxon>
        <taxon>Rhodnius</taxon>
    </lineage>
</organism>
<evidence type="ECO:0000256" key="6">
    <source>
        <dbReference type="ARBA" id="ARBA00022927"/>
    </source>
</evidence>
<dbReference type="PANTHER" id="PTHR12598">
    <property type="entry name" value="COPPER HOMEOSTASIS PROTEIN CUTC"/>
    <property type="match status" value="1"/>
</dbReference>
<dbReference type="Gene3D" id="3.20.20.380">
    <property type="entry name" value="Copper homeostasis (CutC) domain"/>
    <property type="match status" value="1"/>
</dbReference>
<keyword evidence="4" id="KW-0813">Transport</keyword>
<name>T1HC70_RHOPR</name>
<evidence type="ECO:0000256" key="5">
    <source>
        <dbReference type="ARBA" id="ARBA00022824"/>
    </source>
</evidence>
<evidence type="ECO:0000256" key="2">
    <source>
        <dbReference type="ARBA" id="ARBA00007768"/>
    </source>
</evidence>
<keyword evidence="5" id="KW-0256">Endoplasmic reticulum</keyword>
<evidence type="ECO:0000313" key="8">
    <source>
        <dbReference type="EnsemblMetazoa" id="RPRC001632-PA"/>
    </source>
</evidence>
<dbReference type="Proteomes" id="UP000015103">
    <property type="component" value="Unassembled WGS sequence"/>
</dbReference>
<proteinExistence type="inferred from homology"/>
<sequence length="933" mass="105269">MLLAKECLYLIKEEQEEIKRELDLSLAVRLLSEFGVNLLPIQIRNCEDRMKLIECVLEKKKNAYKNVPTLYKLACKLWICDGNSAKRYSIINIRLAEEAFQGELDLKSKLSFIQRLMKMYLEGTELIQSDVRLKNENLECGIDVIKKHQKKNNCEFLFESAGFLFNMLYSEKPAHDEALCSNLNQVLLEAAKSCIFDDPALGLSILLSMENLELCEKFFKSLSHNPLSYQIAMYFYGLAGYIQENKDFVNVSPNNVCEFTLQHSRSPYGDMLLKYSLQNDNFHQAQTASQLNCGINSKRFIADIDYRRDTIYGLAILSAIFDNISGCDFTKIIMYFTMMNAIDSDATNLCGLTPKQHIKLIKKVKATSPAINYIDLINHRHDLLSILQPALTNDNFNNVVRLVKNLPESVRGDFNPNILYRKKAVEEFFYTMREVASLKQCLKLVKGLFNKWLVKVDVSDIHWFIEQTVLSRDSALTLDYEYRKQILLALMTRACGRMDYSEIEAAVGDEAKLVAVMKTILLDDSLSKEDVLIAYKASGVTISLNTLISSLPESDNTNVDTILARKSQFSKHDFTVEVDSHNSESQKTELAEQSSNNVESYKKLWPNVFMDDSFDNNQRTLFERLLSETNNIEQIAALHAMLQNQPSLQDCSALHTLQVKLLHKLATVKGNDKFNMIAKLMDEASLNEKGLFKTESQNLNMEVAVDCIESVIKAELGGAIRIELCSALSEGGLTPSLGFLNLCRKHSTLPVFPMIRCRGGDFVYSAEEMEIMSEDIRIMKENGADGFVFGVLSDDKTLDREKCKLLLEVAQPKPCTLHRAFDETVDCAQALETAVELGFSRILTSGQKKDAAAGIDTINNLINKARERIIVMPGAGITVSNLEEILLQTNAQEFHGSGKVAVNCHGQPRNVTSSDNIKKMVAIYENVLGKRNV</sequence>
<dbReference type="InterPro" id="IPR013244">
    <property type="entry name" value="Sec39_domain"/>
</dbReference>
<dbReference type="AlphaFoldDB" id="T1HC70"/>
<dbReference type="EMBL" id="ACPB03006022">
    <property type="status" value="NOT_ANNOTATED_CDS"/>
    <property type="molecule type" value="Genomic_DNA"/>
</dbReference>
<protein>
    <recommendedName>
        <fullName evidence="3">Copper homeostasis protein cutC homolog</fullName>
    </recommendedName>
</protein>
<evidence type="ECO:0000259" key="7">
    <source>
        <dbReference type="Pfam" id="PF08314"/>
    </source>
</evidence>
<dbReference type="eggNOG" id="KOG1797">
    <property type="taxonomic scope" value="Eukaryota"/>
</dbReference>
<evidence type="ECO:0000313" key="9">
    <source>
        <dbReference type="Proteomes" id="UP000015103"/>
    </source>
</evidence>
<comment type="subcellular location">
    <subcellularLocation>
        <location evidence="1">Endoplasmic reticulum</location>
    </subcellularLocation>
</comment>
<dbReference type="STRING" id="13249.T1HC70"/>
<dbReference type="GO" id="GO:0006890">
    <property type="term" value="P:retrograde vesicle-mediated transport, Golgi to endoplasmic reticulum"/>
    <property type="evidence" value="ECO:0007669"/>
    <property type="project" value="InterPro"/>
</dbReference>
<dbReference type="InterPro" id="IPR005627">
    <property type="entry name" value="CutC-like"/>
</dbReference>
<dbReference type="GO" id="GO:0015031">
    <property type="term" value="P:protein transport"/>
    <property type="evidence" value="ECO:0007669"/>
    <property type="project" value="UniProtKB-KW"/>
</dbReference>
<evidence type="ECO:0000256" key="4">
    <source>
        <dbReference type="ARBA" id="ARBA00022448"/>
    </source>
</evidence>
<dbReference type="HAMAP" id="MF_00795">
    <property type="entry name" value="CutC"/>
    <property type="match status" value="1"/>
</dbReference>
<dbReference type="HOGENOM" id="CLU_313822_0_0_1"/>
<reference evidence="8" key="1">
    <citation type="submission" date="2015-05" db="UniProtKB">
        <authorList>
            <consortium name="EnsemblMetazoa"/>
        </authorList>
    </citation>
    <scope>IDENTIFICATION</scope>
</reference>
<evidence type="ECO:0000256" key="3">
    <source>
        <dbReference type="ARBA" id="ARBA00019014"/>
    </source>
</evidence>
<dbReference type="eggNOG" id="KOG4013">
    <property type="taxonomic scope" value="Eukaryota"/>
</dbReference>
<dbReference type="EnsemblMetazoa" id="RPRC001632-RA">
    <property type="protein sequence ID" value="RPRC001632-PA"/>
    <property type="gene ID" value="RPRC001632"/>
</dbReference>
<dbReference type="VEuPathDB" id="VectorBase:RPRC001632"/>
<dbReference type="InterPro" id="IPR036822">
    <property type="entry name" value="CutC-like_dom_sf"/>
</dbReference>
<dbReference type="Pfam" id="PF03932">
    <property type="entry name" value="CutC"/>
    <property type="match status" value="1"/>
</dbReference>
<evidence type="ECO:0000256" key="1">
    <source>
        <dbReference type="ARBA" id="ARBA00004240"/>
    </source>
</evidence>
<dbReference type="GO" id="GO:0005507">
    <property type="term" value="F:copper ion binding"/>
    <property type="evidence" value="ECO:0007669"/>
    <property type="project" value="TreeGrafter"/>
</dbReference>
<dbReference type="SUPFAM" id="SSF110395">
    <property type="entry name" value="CutC-like"/>
    <property type="match status" value="1"/>
</dbReference>
<feature type="domain" description="Sec39" evidence="7">
    <location>
        <begin position="4"/>
        <end position="78"/>
    </location>
</feature>
<dbReference type="PANTHER" id="PTHR12598:SF0">
    <property type="entry name" value="COPPER HOMEOSTASIS PROTEIN CUTC HOMOLOG"/>
    <property type="match status" value="1"/>
</dbReference>
<dbReference type="FunFam" id="3.20.20.380:FF:000001">
    <property type="entry name" value="Copper homeostasis protein CutC"/>
    <property type="match status" value="1"/>
</dbReference>